<dbReference type="EMBL" id="BLAP01000024">
    <property type="protein sequence ID" value="GET11921.1"/>
    <property type="molecule type" value="Genomic_DNA"/>
</dbReference>
<proteinExistence type="predicted"/>
<dbReference type="InterPro" id="IPR004701">
    <property type="entry name" value="PTS_EIIA_man-typ"/>
</dbReference>
<dbReference type="RefSeq" id="WP_172576927.1">
    <property type="nucleotide sequence ID" value="NZ_BLAP01000024.1"/>
</dbReference>
<dbReference type="GO" id="GO:0016740">
    <property type="term" value="F:transferase activity"/>
    <property type="evidence" value="ECO:0007669"/>
    <property type="project" value="UniProtKB-KW"/>
</dbReference>
<keyword evidence="1" id="KW-0808">Transferase</keyword>
<accession>A0A6F9Y2Y4</accession>
<evidence type="ECO:0000313" key="3">
    <source>
        <dbReference type="EMBL" id="GET11921.1"/>
    </source>
</evidence>
<feature type="domain" description="PTS EIIA type-4" evidence="2">
    <location>
        <begin position="1"/>
        <end position="119"/>
    </location>
</feature>
<sequence length="135" mass="14859">MTDILIASHGHMASGMKSSIEILTGMGAQIVAVDAYVDESDYLPEIRQFIKNATGPAVIFTDLLGGSVNQKVILECDHQNIFIVSQMNLAIVMAVLLDTEELTTQRLQELIKQSQVQLVTTKLDNSQTDDEDFFA</sequence>
<evidence type="ECO:0000259" key="2">
    <source>
        <dbReference type="PROSITE" id="PS51096"/>
    </source>
</evidence>
<organism evidence="3">
    <name type="scientific">Ligilactobacillus agilis</name>
    <dbReference type="NCBI Taxonomy" id="1601"/>
    <lineage>
        <taxon>Bacteria</taxon>
        <taxon>Bacillati</taxon>
        <taxon>Bacillota</taxon>
        <taxon>Bacilli</taxon>
        <taxon>Lactobacillales</taxon>
        <taxon>Lactobacillaceae</taxon>
        <taxon>Ligilactobacillus</taxon>
    </lineage>
</organism>
<dbReference type="SUPFAM" id="SSF53062">
    <property type="entry name" value="PTS system fructose IIA component-like"/>
    <property type="match status" value="1"/>
</dbReference>
<name>A0A6F9Y2Y4_9LACO</name>
<dbReference type="GO" id="GO:0016020">
    <property type="term" value="C:membrane"/>
    <property type="evidence" value="ECO:0007669"/>
    <property type="project" value="InterPro"/>
</dbReference>
<dbReference type="Proteomes" id="UP000494160">
    <property type="component" value="Unassembled WGS sequence"/>
</dbReference>
<gene>
    <name evidence="3" type="primary">manX_4</name>
    <name evidence="3" type="ORF">SN811_04210</name>
</gene>
<dbReference type="AlphaFoldDB" id="A0A6F9Y2Y4"/>
<dbReference type="Pfam" id="PF03610">
    <property type="entry name" value="EIIA-man"/>
    <property type="match status" value="1"/>
</dbReference>
<dbReference type="PANTHER" id="PTHR33799:SF1">
    <property type="entry name" value="PTS SYSTEM MANNOSE-SPECIFIC EIIAB COMPONENT-RELATED"/>
    <property type="match status" value="1"/>
</dbReference>
<dbReference type="Gene3D" id="3.40.50.510">
    <property type="entry name" value="Phosphotransferase system, mannose-type IIA component"/>
    <property type="match status" value="1"/>
</dbReference>
<reference evidence="3" key="1">
    <citation type="submission" date="2019-10" db="EMBL/GenBank/DDBJ databases">
        <title>Lactobacillus agilis SN811 Whole Genome Sequencing Project.</title>
        <authorList>
            <person name="Suzuki S."/>
            <person name="Endo A."/>
            <person name="Maeno S."/>
            <person name="Shiwa Y."/>
            <person name="Matsutani M."/>
            <person name="Kajikawa A."/>
        </authorList>
    </citation>
    <scope>NUCLEOTIDE SEQUENCE</scope>
    <source>
        <strain evidence="3">SN811</strain>
    </source>
</reference>
<protein>
    <submittedName>
        <fullName evidence="3">Mannose/fructose-specific PTS system IIA component</fullName>
    </submittedName>
</protein>
<dbReference type="InterPro" id="IPR036662">
    <property type="entry name" value="PTS_EIIA_man-typ_sf"/>
</dbReference>
<dbReference type="PANTHER" id="PTHR33799">
    <property type="entry name" value="PTS PERMEASE-RELATED-RELATED"/>
    <property type="match status" value="1"/>
</dbReference>
<dbReference type="InterPro" id="IPR051471">
    <property type="entry name" value="Bacterial_PTS_sugar_comp"/>
</dbReference>
<comment type="caution">
    <text evidence="3">The sequence shown here is derived from an EMBL/GenBank/DDBJ whole genome shotgun (WGS) entry which is preliminary data.</text>
</comment>
<dbReference type="PROSITE" id="PS51096">
    <property type="entry name" value="PTS_EIIA_TYPE_4"/>
    <property type="match status" value="1"/>
</dbReference>
<evidence type="ECO:0000256" key="1">
    <source>
        <dbReference type="ARBA" id="ARBA00022679"/>
    </source>
</evidence>
<dbReference type="GO" id="GO:0009401">
    <property type="term" value="P:phosphoenolpyruvate-dependent sugar phosphotransferase system"/>
    <property type="evidence" value="ECO:0007669"/>
    <property type="project" value="InterPro"/>
</dbReference>